<dbReference type="GeneID" id="25904730"/>
<dbReference type="SUPFAM" id="SSF51717">
    <property type="entry name" value="Dihydropteroate synthetase-like"/>
    <property type="match status" value="2"/>
</dbReference>
<dbReference type="CDD" id="cd00739">
    <property type="entry name" value="DHPS"/>
    <property type="match status" value="1"/>
</dbReference>
<dbReference type="InterPro" id="IPR045031">
    <property type="entry name" value="DHP_synth-like"/>
</dbReference>
<keyword evidence="8" id="KW-0479">Metal-binding</keyword>
<dbReference type="GO" id="GO:0046656">
    <property type="term" value="P:folic acid biosynthetic process"/>
    <property type="evidence" value="ECO:0007669"/>
    <property type="project" value="UniProtKB-KW"/>
</dbReference>
<comment type="pathway">
    <text evidence="5">Cofactor biosynthesis; tetrahydrofolate biosynthesis; 2-amino-4-hydroxy-6-hydroxymethyl-7,8-dihydropteridine diphosphate from 7,8-dihydroneopterin triphosphate: step 4/4.</text>
</comment>
<gene>
    <name evidence="16" type="ORF">SARC_04226</name>
</gene>
<dbReference type="SUPFAM" id="SSF55083">
    <property type="entry name" value="6-hydroxymethyl-7,8-dihydropterin pyrophosphokinase, HPPK"/>
    <property type="match status" value="1"/>
</dbReference>
<dbReference type="eggNOG" id="KOG2544">
    <property type="taxonomic scope" value="Eukaryota"/>
</dbReference>
<comment type="similarity">
    <text evidence="6">In the C-terminal section; belongs to the DHPS family.</text>
</comment>
<keyword evidence="9" id="KW-0547">Nucleotide-binding</keyword>
<dbReference type="PROSITE" id="PS00794">
    <property type="entry name" value="HPPK"/>
    <property type="match status" value="1"/>
</dbReference>
<evidence type="ECO:0000256" key="6">
    <source>
        <dbReference type="ARBA" id="ARBA00009951"/>
    </source>
</evidence>
<keyword evidence="17" id="KW-1185">Reference proteome</keyword>
<dbReference type="PROSITE" id="PS50972">
    <property type="entry name" value="PTERIN_BINDING"/>
    <property type="match status" value="1"/>
</dbReference>
<comment type="cofactor">
    <cofactor evidence="3">
        <name>Mg(2+)</name>
        <dbReference type="ChEBI" id="CHEBI:18420"/>
    </cofactor>
</comment>
<organism evidence="16 17">
    <name type="scientific">Sphaeroforma arctica JP610</name>
    <dbReference type="NCBI Taxonomy" id="667725"/>
    <lineage>
        <taxon>Eukaryota</taxon>
        <taxon>Ichthyosporea</taxon>
        <taxon>Ichthyophonida</taxon>
        <taxon>Sphaeroforma</taxon>
    </lineage>
</organism>
<proteinExistence type="inferred from homology"/>
<evidence type="ECO:0000259" key="15">
    <source>
        <dbReference type="PROSITE" id="PS50972"/>
    </source>
</evidence>
<evidence type="ECO:0000256" key="13">
    <source>
        <dbReference type="ARBA" id="ARBA00022909"/>
    </source>
</evidence>
<dbReference type="PANTHER" id="PTHR20941">
    <property type="entry name" value="FOLATE SYNTHESIS PROTEINS"/>
    <property type="match status" value="1"/>
</dbReference>
<evidence type="ECO:0000256" key="7">
    <source>
        <dbReference type="ARBA" id="ARBA00022679"/>
    </source>
</evidence>
<feature type="domain" description="Pterin-binding" evidence="15">
    <location>
        <begin position="211"/>
        <end position="501"/>
    </location>
</feature>
<keyword evidence="10" id="KW-0418">Kinase</keyword>
<evidence type="ECO:0000256" key="2">
    <source>
        <dbReference type="ARBA" id="ARBA00000198"/>
    </source>
</evidence>
<dbReference type="Pfam" id="PF00809">
    <property type="entry name" value="Pterin_bind"/>
    <property type="match status" value="1"/>
</dbReference>
<dbReference type="AlphaFoldDB" id="A0A0L0G315"/>
<dbReference type="GO" id="GO:0004156">
    <property type="term" value="F:dihydropteroate synthase activity"/>
    <property type="evidence" value="ECO:0007669"/>
    <property type="project" value="UniProtKB-EC"/>
</dbReference>
<dbReference type="OrthoDB" id="615426at2759"/>
<dbReference type="Proteomes" id="UP000054560">
    <property type="component" value="Unassembled WGS sequence"/>
</dbReference>
<keyword evidence="11" id="KW-0067">ATP-binding</keyword>
<dbReference type="InterPro" id="IPR011005">
    <property type="entry name" value="Dihydropteroate_synth-like_sf"/>
</dbReference>
<dbReference type="GO" id="GO:0046654">
    <property type="term" value="P:tetrahydrofolate biosynthetic process"/>
    <property type="evidence" value="ECO:0007669"/>
    <property type="project" value="UniProtKB-UniPathway"/>
</dbReference>
<evidence type="ECO:0000256" key="9">
    <source>
        <dbReference type="ARBA" id="ARBA00022741"/>
    </source>
</evidence>
<dbReference type="InterPro" id="IPR000489">
    <property type="entry name" value="Pterin-binding_dom"/>
</dbReference>
<dbReference type="GO" id="GO:0016301">
    <property type="term" value="F:kinase activity"/>
    <property type="evidence" value="ECO:0007669"/>
    <property type="project" value="UniProtKB-KW"/>
</dbReference>
<keyword evidence="13" id="KW-0289">Folate biosynthesis</keyword>
<dbReference type="InterPro" id="IPR035907">
    <property type="entry name" value="Hppk_sf"/>
</dbReference>
<evidence type="ECO:0000313" key="16">
    <source>
        <dbReference type="EMBL" id="KNC83522.1"/>
    </source>
</evidence>
<dbReference type="GO" id="GO:0005524">
    <property type="term" value="F:ATP binding"/>
    <property type="evidence" value="ECO:0007669"/>
    <property type="project" value="UniProtKB-KW"/>
</dbReference>
<name>A0A0L0G315_9EUKA</name>
<evidence type="ECO:0000256" key="5">
    <source>
        <dbReference type="ARBA" id="ARBA00005051"/>
    </source>
</evidence>
<evidence type="ECO:0000256" key="3">
    <source>
        <dbReference type="ARBA" id="ARBA00001946"/>
    </source>
</evidence>
<dbReference type="GO" id="GO:0046872">
    <property type="term" value="F:metal ion binding"/>
    <property type="evidence" value="ECO:0007669"/>
    <property type="project" value="UniProtKB-KW"/>
</dbReference>
<evidence type="ECO:0000256" key="8">
    <source>
        <dbReference type="ARBA" id="ARBA00022723"/>
    </source>
</evidence>
<dbReference type="RefSeq" id="XP_014157424.1">
    <property type="nucleotide sequence ID" value="XM_014301949.1"/>
</dbReference>
<evidence type="ECO:0000256" key="1">
    <source>
        <dbReference type="ARBA" id="ARBA00000012"/>
    </source>
</evidence>
<dbReference type="EMBL" id="KQ241827">
    <property type="protein sequence ID" value="KNC83522.1"/>
    <property type="molecule type" value="Genomic_DNA"/>
</dbReference>
<comment type="pathway">
    <text evidence="4">Cofactor biosynthesis; tetrahydrofolate biosynthesis; 7,8-dihydrofolate from 2-amino-4-hydroxy-6-hydroxymethyl-7,8-dihydropteridine diphosphate and 4-aminobenzoate: step 1/2.</text>
</comment>
<dbReference type="CDD" id="cd00483">
    <property type="entry name" value="HPPK"/>
    <property type="match status" value="1"/>
</dbReference>
<dbReference type="InterPro" id="IPR006390">
    <property type="entry name" value="DHP_synth_dom"/>
</dbReference>
<keyword evidence="7" id="KW-0808">Transferase</keyword>
<comment type="catalytic activity">
    <reaction evidence="2">
        <text>6-hydroxymethyl-7,8-dihydropterin + ATP = (7,8-dihydropterin-6-yl)methyl diphosphate + AMP + H(+)</text>
        <dbReference type="Rhea" id="RHEA:11412"/>
        <dbReference type="ChEBI" id="CHEBI:15378"/>
        <dbReference type="ChEBI" id="CHEBI:30616"/>
        <dbReference type="ChEBI" id="CHEBI:44841"/>
        <dbReference type="ChEBI" id="CHEBI:72950"/>
        <dbReference type="ChEBI" id="CHEBI:456215"/>
        <dbReference type="EC" id="2.7.6.3"/>
    </reaction>
</comment>
<dbReference type="GO" id="GO:0003848">
    <property type="term" value="F:2-amino-4-hydroxy-6-hydroxymethyldihydropteridine diphosphokinase activity"/>
    <property type="evidence" value="ECO:0007669"/>
    <property type="project" value="UniProtKB-EC"/>
</dbReference>
<dbReference type="NCBIfam" id="TIGR01498">
    <property type="entry name" value="folK"/>
    <property type="match status" value="1"/>
</dbReference>
<dbReference type="PROSITE" id="PS00792">
    <property type="entry name" value="DHPS_1"/>
    <property type="match status" value="1"/>
</dbReference>
<dbReference type="Pfam" id="PF01288">
    <property type="entry name" value="HPPK"/>
    <property type="match status" value="1"/>
</dbReference>
<dbReference type="Gene3D" id="3.30.70.560">
    <property type="entry name" value="7,8-Dihydro-6-hydroxymethylpterin-pyrophosphokinase HPPK"/>
    <property type="match status" value="1"/>
</dbReference>
<evidence type="ECO:0000256" key="12">
    <source>
        <dbReference type="ARBA" id="ARBA00022842"/>
    </source>
</evidence>
<evidence type="ECO:0000256" key="4">
    <source>
        <dbReference type="ARBA" id="ARBA00004763"/>
    </source>
</evidence>
<dbReference type="NCBIfam" id="TIGR01496">
    <property type="entry name" value="DHPS"/>
    <property type="match status" value="1"/>
</dbReference>
<dbReference type="UniPathway" id="UPA00077">
    <property type="reaction ID" value="UER00155"/>
</dbReference>
<dbReference type="GO" id="GO:0005740">
    <property type="term" value="C:mitochondrial envelope"/>
    <property type="evidence" value="ECO:0007669"/>
    <property type="project" value="TreeGrafter"/>
</dbReference>
<keyword evidence="14" id="KW-0511">Multifunctional enzyme</keyword>
<accession>A0A0L0G315</accession>
<evidence type="ECO:0000256" key="10">
    <source>
        <dbReference type="ARBA" id="ARBA00022777"/>
    </source>
</evidence>
<dbReference type="Gene3D" id="3.20.20.20">
    <property type="entry name" value="Dihydropteroate synthase-like"/>
    <property type="match status" value="1"/>
</dbReference>
<evidence type="ECO:0000256" key="14">
    <source>
        <dbReference type="ARBA" id="ARBA00023268"/>
    </source>
</evidence>
<keyword evidence="12" id="KW-0460">Magnesium</keyword>
<dbReference type="InterPro" id="IPR000550">
    <property type="entry name" value="Hppk"/>
</dbReference>
<reference evidence="16 17" key="1">
    <citation type="submission" date="2011-02" db="EMBL/GenBank/DDBJ databases">
        <title>The Genome Sequence of Sphaeroforma arctica JP610.</title>
        <authorList>
            <consortium name="The Broad Institute Genome Sequencing Platform"/>
            <person name="Russ C."/>
            <person name="Cuomo C."/>
            <person name="Young S.K."/>
            <person name="Zeng Q."/>
            <person name="Gargeya S."/>
            <person name="Alvarado L."/>
            <person name="Berlin A."/>
            <person name="Chapman S.B."/>
            <person name="Chen Z."/>
            <person name="Freedman E."/>
            <person name="Gellesch M."/>
            <person name="Goldberg J."/>
            <person name="Griggs A."/>
            <person name="Gujja S."/>
            <person name="Heilman E."/>
            <person name="Heiman D."/>
            <person name="Howarth C."/>
            <person name="Mehta T."/>
            <person name="Neiman D."/>
            <person name="Pearson M."/>
            <person name="Roberts A."/>
            <person name="Saif S."/>
            <person name="Shea T."/>
            <person name="Shenoy N."/>
            <person name="Sisk P."/>
            <person name="Stolte C."/>
            <person name="Sykes S."/>
            <person name="White J."/>
            <person name="Yandava C."/>
            <person name="Burger G."/>
            <person name="Gray M.W."/>
            <person name="Holland P.W.H."/>
            <person name="King N."/>
            <person name="Lang F.B.F."/>
            <person name="Roger A.J."/>
            <person name="Ruiz-Trillo I."/>
            <person name="Haas B."/>
            <person name="Nusbaum C."/>
            <person name="Birren B."/>
        </authorList>
    </citation>
    <scope>NUCLEOTIDE SEQUENCE [LARGE SCALE GENOMIC DNA]</scope>
    <source>
        <strain evidence="16 17">JP610</strain>
    </source>
</reference>
<protein>
    <recommendedName>
        <fullName evidence="15">Pterin-binding domain-containing protein</fullName>
    </recommendedName>
</protein>
<evidence type="ECO:0000313" key="17">
    <source>
        <dbReference type="Proteomes" id="UP000054560"/>
    </source>
</evidence>
<dbReference type="PANTHER" id="PTHR20941:SF1">
    <property type="entry name" value="FOLIC ACID SYNTHESIS PROTEIN FOL1"/>
    <property type="match status" value="1"/>
</dbReference>
<evidence type="ECO:0000256" key="11">
    <source>
        <dbReference type="ARBA" id="ARBA00022840"/>
    </source>
</evidence>
<dbReference type="STRING" id="667725.A0A0L0G315"/>
<comment type="catalytic activity">
    <reaction evidence="1">
        <text>(7,8-dihydropterin-6-yl)methyl diphosphate + 4-aminobenzoate = 7,8-dihydropteroate + diphosphate</text>
        <dbReference type="Rhea" id="RHEA:19949"/>
        <dbReference type="ChEBI" id="CHEBI:17836"/>
        <dbReference type="ChEBI" id="CHEBI:17839"/>
        <dbReference type="ChEBI" id="CHEBI:33019"/>
        <dbReference type="ChEBI" id="CHEBI:72950"/>
        <dbReference type="EC" id="2.5.1.15"/>
    </reaction>
</comment>
<sequence length="516" mass="56052">MNLSVDADLLVSDPAELAAETISPPRRLSSLDSSWRLAYIAVGTNLGDRHNNLQQACLFLQDLSNSIINTSFIYSTPAAYVTDQPAFYNIVVSLTTDLCPLDLLAALKRGEQELGRVPSERWGPRHIDLDILTYGVHPSCGNVETGLVMRTEELSIPHVRMFEREFVLRPLCDLDPGFLPDLEAIRDSWDPDVTRIIPLPNGRMLPYGNETRLMGILNATPDSFTDGGNLGDGTAEALRLVGEWVGDEGCPPKTGIENGEFTYSHAKISRNKWTAIVDVGGQSTRPGADVVGTEEEIKRVVPIISAIRERYTDIVISVDTSIASVAEAAIGAGADIINDVTAGRGDKAMLQLAARLQVPIVLMHSRGTSKTMNSQNDYSKETGLIDGVYRELCRTVQSASNAGVRKWNIILDPGVGFAKIGVQNVELMRALPQLFSGKLEGYAVLVGPSRKRFLGTIAGHSKETDPTERDWGTAAAVTQCVNAKVDFVRVHNVSAMTDVVANANAFLRELPIVEAD</sequence>